<organism evidence="1 2">
    <name type="scientific">Trifolium medium</name>
    <dbReference type="NCBI Taxonomy" id="97028"/>
    <lineage>
        <taxon>Eukaryota</taxon>
        <taxon>Viridiplantae</taxon>
        <taxon>Streptophyta</taxon>
        <taxon>Embryophyta</taxon>
        <taxon>Tracheophyta</taxon>
        <taxon>Spermatophyta</taxon>
        <taxon>Magnoliopsida</taxon>
        <taxon>eudicotyledons</taxon>
        <taxon>Gunneridae</taxon>
        <taxon>Pentapetalae</taxon>
        <taxon>rosids</taxon>
        <taxon>fabids</taxon>
        <taxon>Fabales</taxon>
        <taxon>Fabaceae</taxon>
        <taxon>Papilionoideae</taxon>
        <taxon>50 kb inversion clade</taxon>
        <taxon>NPAAA clade</taxon>
        <taxon>Hologalegina</taxon>
        <taxon>IRL clade</taxon>
        <taxon>Trifolieae</taxon>
        <taxon>Trifolium</taxon>
    </lineage>
</organism>
<reference evidence="1 2" key="1">
    <citation type="journal article" date="2018" name="Front. Plant Sci.">
        <title>Red Clover (Trifolium pratense) and Zigzag Clover (T. medium) - A Picture of Genomic Similarities and Differences.</title>
        <authorList>
            <person name="Dluhosova J."/>
            <person name="Istvanek J."/>
            <person name="Nedelnik J."/>
            <person name="Repkova J."/>
        </authorList>
    </citation>
    <scope>NUCLEOTIDE SEQUENCE [LARGE SCALE GENOMIC DNA]</scope>
    <source>
        <strain evidence="2">cv. 10/8</strain>
        <tissue evidence="1">Leaf</tissue>
    </source>
</reference>
<accession>A0A392RSE7</accession>
<sequence>NVVVRFATILAPRDSPNTDGIDPGK</sequence>
<evidence type="ECO:0000313" key="1">
    <source>
        <dbReference type="EMBL" id="MCI39558.1"/>
    </source>
</evidence>
<dbReference type="Proteomes" id="UP000265520">
    <property type="component" value="Unassembled WGS sequence"/>
</dbReference>
<keyword evidence="2" id="KW-1185">Reference proteome</keyword>
<protein>
    <submittedName>
        <fullName evidence="1">Uncharacterized protein</fullName>
    </submittedName>
</protein>
<proteinExistence type="predicted"/>
<comment type="caution">
    <text evidence="1">The sequence shown here is derived from an EMBL/GenBank/DDBJ whole genome shotgun (WGS) entry which is preliminary data.</text>
</comment>
<dbReference type="EMBL" id="LXQA010268751">
    <property type="protein sequence ID" value="MCI39558.1"/>
    <property type="molecule type" value="Genomic_DNA"/>
</dbReference>
<name>A0A392RSE7_9FABA</name>
<dbReference type="AlphaFoldDB" id="A0A392RSE7"/>
<evidence type="ECO:0000313" key="2">
    <source>
        <dbReference type="Proteomes" id="UP000265520"/>
    </source>
</evidence>
<feature type="non-terminal residue" evidence="1">
    <location>
        <position position="1"/>
    </location>
</feature>